<evidence type="ECO:0000313" key="8">
    <source>
        <dbReference type="EMBL" id="KXN74052.1"/>
    </source>
</evidence>
<evidence type="ECO:0000256" key="5">
    <source>
        <dbReference type="SAM" id="Phobius"/>
    </source>
</evidence>
<keyword evidence="1" id="KW-0880">Kelch repeat</keyword>
<feature type="chain" id="PRO_5007294895" description="Attractin/MKLN-like beta-propeller domain-containing protein" evidence="6">
    <location>
        <begin position="21"/>
        <end position="503"/>
    </location>
</feature>
<evidence type="ECO:0000256" key="2">
    <source>
        <dbReference type="ARBA" id="ARBA00022737"/>
    </source>
</evidence>
<gene>
    <name evidence="8" type="ORF">CONCODRAFT_67823</name>
</gene>
<feature type="signal peptide" evidence="6">
    <location>
        <begin position="1"/>
        <end position="20"/>
    </location>
</feature>
<evidence type="ECO:0000259" key="7">
    <source>
        <dbReference type="Pfam" id="PF24981"/>
    </source>
</evidence>
<keyword evidence="3" id="KW-0408">Iron</keyword>
<accession>A0A137PGD4</accession>
<dbReference type="Gene3D" id="2.120.10.80">
    <property type="entry name" value="Kelch-type beta propeller"/>
    <property type="match status" value="1"/>
</dbReference>
<protein>
    <recommendedName>
        <fullName evidence="7">Attractin/MKLN-like beta-propeller domain-containing protein</fullName>
    </recommendedName>
</protein>
<dbReference type="InterPro" id="IPR015915">
    <property type="entry name" value="Kelch-typ_b-propeller"/>
</dbReference>
<feature type="transmembrane region" description="Helical" evidence="5">
    <location>
        <begin position="378"/>
        <end position="400"/>
    </location>
</feature>
<evidence type="ECO:0000313" key="9">
    <source>
        <dbReference type="Proteomes" id="UP000070444"/>
    </source>
</evidence>
<dbReference type="PANTHER" id="PTHR47435">
    <property type="entry name" value="KELCH REPEAT PROTEIN (AFU_ORTHOLOGUE AFUA_5G12780)"/>
    <property type="match status" value="1"/>
</dbReference>
<dbReference type="EMBL" id="KQ964428">
    <property type="protein sequence ID" value="KXN74052.1"/>
    <property type="molecule type" value="Genomic_DNA"/>
</dbReference>
<dbReference type="OMA" id="YRWINIR"/>
<dbReference type="GO" id="GO:0019760">
    <property type="term" value="P:glucosinolate metabolic process"/>
    <property type="evidence" value="ECO:0007669"/>
    <property type="project" value="UniProtKB-ARBA"/>
</dbReference>
<feature type="compositionally biased region" description="Low complexity" evidence="4">
    <location>
        <begin position="463"/>
        <end position="475"/>
    </location>
</feature>
<proteinExistence type="predicted"/>
<dbReference type="OrthoDB" id="432528at2759"/>
<name>A0A137PGD4_CONC2</name>
<dbReference type="SUPFAM" id="SSF117281">
    <property type="entry name" value="Kelch motif"/>
    <property type="match status" value="1"/>
</dbReference>
<evidence type="ECO:0000256" key="3">
    <source>
        <dbReference type="ARBA" id="ARBA00023004"/>
    </source>
</evidence>
<reference evidence="8 9" key="1">
    <citation type="journal article" date="2015" name="Genome Biol. Evol.">
        <title>Phylogenomic analyses indicate that early fungi evolved digesting cell walls of algal ancestors of land plants.</title>
        <authorList>
            <person name="Chang Y."/>
            <person name="Wang S."/>
            <person name="Sekimoto S."/>
            <person name="Aerts A.L."/>
            <person name="Choi C."/>
            <person name="Clum A."/>
            <person name="LaButti K.M."/>
            <person name="Lindquist E.A."/>
            <person name="Yee Ngan C."/>
            <person name="Ohm R.A."/>
            <person name="Salamov A.A."/>
            <person name="Grigoriev I.V."/>
            <person name="Spatafora J.W."/>
            <person name="Berbee M.L."/>
        </authorList>
    </citation>
    <scope>NUCLEOTIDE SEQUENCE [LARGE SCALE GENOMIC DNA]</scope>
    <source>
        <strain evidence="8 9">NRRL 28638</strain>
    </source>
</reference>
<sequence length="503" mass="54780">MINFKLSLGVLSLVLSSVNPQLIGGACSIVNTSMFFTGGANGNTGTPSNNIYDIDLTATFGVAEANSQLKGFQLPSNARLPVFGAVFNPTLNGTTIYVYGGNQNNATLSNNGSPISGQGVDQFNLMTGEWTRGNQANPPLLRESFAWMTAPTGVYIFGGRITNTNQLSNELWTYNVAKNDWTQLANSPDVPAMRYTTGVRINDTLIIFPGVGDDGIVKDLTTVYVYTISTNTWRVQPTTRSGRRQVIKYKPIAYKNLVLIQGGVNNLNSTSSNFTAWDDLLALDTNSWSFTNYKLDSDYGSTNRIGYGAWAIGDQLVQFFGEPSPTQQASGGANFNPMQVIDLKTFQAVPTYKPPPPNFFTSNVSITLQQHHGLSTGAIVGIVFGIIGLLLIIIGVVFFYRRKLRNLREELSPPEYFGGERTSKHMSKNIANDNGIVWATPEDVPNKPGTNRNTLVSNTDINSTGGTLASTGSGAQKNDMDQRIFSLEETQLAPDELNHRFES</sequence>
<feature type="domain" description="Attractin/MKLN-like beta-propeller" evidence="7">
    <location>
        <begin position="96"/>
        <end position="331"/>
    </location>
</feature>
<keyword evidence="5" id="KW-0472">Membrane</keyword>
<keyword evidence="5" id="KW-1133">Transmembrane helix</keyword>
<dbReference type="PANTHER" id="PTHR47435:SF4">
    <property type="entry name" value="KELCH REPEAT PROTEIN (AFU_ORTHOLOGUE AFUA_5G12780)"/>
    <property type="match status" value="1"/>
</dbReference>
<organism evidence="8 9">
    <name type="scientific">Conidiobolus coronatus (strain ATCC 28846 / CBS 209.66 / NRRL 28638)</name>
    <name type="common">Delacroixia coronata</name>
    <dbReference type="NCBI Taxonomy" id="796925"/>
    <lineage>
        <taxon>Eukaryota</taxon>
        <taxon>Fungi</taxon>
        <taxon>Fungi incertae sedis</taxon>
        <taxon>Zoopagomycota</taxon>
        <taxon>Entomophthoromycotina</taxon>
        <taxon>Entomophthoromycetes</taxon>
        <taxon>Entomophthorales</taxon>
        <taxon>Ancylistaceae</taxon>
        <taxon>Conidiobolus</taxon>
    </lineage>
</organism>
<keyword evidence="6" id="KW-0732">Signal</keyword>
<dbReference type="Pfam" id="PF24981">
    <property type="entry name" value="Beta-prop_ATRN-LZTR1"/>
    <property type="match status" value="1"/>
</dbReference>
<keyword evidence="5" id="KW-0812">Transmembrane</keyword>
<dbReference type="InterPro" id="IPR056737">
    <property type="entry name" value="Beta-prop_ATRN-MKLN-like"/>
</dbReference>
<keyword evidence="9" id="KW-1185">Reference proteome</keyword>
<evidence type="ECO:0000256" key="4">
    <source>
        <dbReference type="SAM" id="MobiDB-lite"/>
    </source>
</evidence>
<dbReference type="Proteomes" id="UP000070444">
    <property type="component" value="Unassembled WGS sequence"/>
</dbReference>
<evidence type="ECO:0000256" key="1">
    <source>
        <dbReference type="ARBA" id="ARBA00022441"/>
    </source>
</evidence>
<keyword evidence="2" id="KW-0677">Repeat</keyword>
<feature type="compositionally biased region" description="Polar residues" evidence="4">
    <location>
        <begin position="448"/>
        <end position="462"/>
    </location>
</feature>
<feature type="region of interest" description="Disordered" evidence="4">
    <location>
        <begin position="442"/>
        <end position="477"/>
    </location>
</feature>
<dbReference type="PROSITE" id="PS51257">
    <property type="entry name" value="PROKAR_LIPOPROTEIN"/>
    <property type="match status" value="1"/>
</dbReference>
<dbReference type="AlphaFoldDB" id="A0A137PGD4"/>
<evidence type="ECO:0000256" key="6">
    <source>
        <dbReference type="SAM" id="SignalP"/>
    </source>
</evidence>